<dbReference type="AlphaFoldDB" id="A0A2T8KIH4"/>
<dbReference type="EMBL" id="CM008048">
    <property type="protein sequence ID" value="PVH61980.1"/>
    <property type="molecule type" value="Genomic_DNA"/>
</dbReference>
<dbReference type="InterPro" id="IPR046533">
    <property type="entry name" value="DUF6598"/>
</dbReference>
<evidence type="ECO:0000259" key="1">
    <source>
        <dbReference type="Pfam" id="PF20241"/>
    </source>
</evidence>
<proteinExistence type="predicted"/>
<reference evidence="2" key="1">
    <citation type="submission" date="2018-04" db="EMBL/GenBank/DDBJ databases">
        <title>WGS assembly of Panicum hallii.</title>
        <authorList>
            <person name="Lovell J."/>
            <person name="Jenkins J."/>
            <person name="Lowry D."/>
            <person name="Mamidi S."/>
            <person name="Sreedasyam A."/>
            <person name="Weng X."/>
            <person name="Barry K."/>
            <person name="Bonette J."/>
            <person name="Campitelli B."/>
            <person name="Daum C."/>
            <person name="Gordon S."/>
            <person name="Gould B."/>
            <person name="Lipzen A."/>
            <person name="Macqueen A."/>
            <person name="Palacio-Mejia J."/>
            <person name="Plott C."/>
            <person name="Shakirov E."/>
            <person name="Shu S."/>
            <person name="Yoshinaga Y."/>
            <person name="Zane M."/>
            <person name="Rokhsar D."/>
            <person name="Grimwood J."/>
            <person name="Schmutz J."/>
            <person name="Juenger T."/>
        </authorList>
    </citation>
    <scope>NUCLEOTIDE SEQUENCE [LARGE SCALE GENOMIC DNA]</scope>
    <source>
        <strain evidence="2">FIL2</strain>
    </source>
</reference>
<feature type="domain" description="DUF6598" evidence="1">
    <location>
        <begin position="18"/>
        <end position="197"/>
    </location>
</feature>
<accession>A0A2T8KIH4</accession>
<dbReference type="Proteomes" id="UP000243499">
    <property type="component" value="Chromosome 3"/>
</dbReference>
<protein>
    <recommendedName>
        <fullName evidence="1">DUF6598 domain-containing protein</fullName>
    </recommendedName>
</protein>
<evidence type="ECO:0000313" key="2">
    <source>
        <dbReference type="EMBL" id="PVH61980.1"/>
    </source>
</evidence>
<gene>
    <name evidence="2" type="ORF">PAHAL_3G169900</name>
</gene>
<dbReference type="PANTHER" id="PTHR33065:SF177">
    <property type="entry name" value="OS08G0141000 PROTEIN"/>
    <property type="match status" value="1"/>
</dbReference>
<organism evidence="2">
    <name type="scientific">Panicum hallii</name>
    <dbReference type="NCBI Taxonomy" id="206008"/>
    <lineage>
        <taxon>Eukaryota</taxon>
        <taxon>Viridiplantae</taxon>
        <taxon>Streptophyta</taxon>
        <taxon>Embryophyta</taxon>
        <taxon>Tracheophyta</taxon>
        <taxon>Spermatophyta</taxon>
        <taxon>Magnoliopsida</taxon>
        <taxon>Liliopsida</taxon>
        <taxon>Poales</taxon>
        <taxon>Poaceae</taxon>
        <taxon>PACMAD clade</taxon>
        <taxon>Panicoideae</taxon>
        <taxon>Panicodae</taxon>
        <taxon>Paniceae</taxon>
        <taxon>Panicinae</taxon>
        <taxon>Panicum</taxon>
        <taxon>Panicum sect. Panicum</taxon>
    </lineage>
</organism>
<dbReference type="PANTHER" id="PTHR33065">
    <property type="entry name" value="OS07G0486400 PROTEIN"/>
    <property type="match status" value="1"/>
</dbReference>
<dbReference type="Gramene" id="PVH61980">
    <property type="protein sequence ID" value="PVH61980"/>
    <property type="gene ID" value="PAHAL_3G169900"/>
</dbReference>
<sequence>MRFTDEPAPPRTAGLFETLQVFSVRVAGRTEAGAGAGAALRWPLDVFGLVAVRDGVDYNRNVIFRRARDECQTLTEEDPYLELTGPTRAGLLDCVVVEAALKVKGATESDDRDLSFLAVPMMRQSTLASCLLIGGEHSSKLSTLEVKLGHIVFSVEATILVRVVGGSWPDGIHGLFAARTASIEHEEIVLLRSKDNKR</sequence>
<dbReference type="Pfam" id="PF20241">
    <property type="entry name" value="DUF6598"/>
    <property type="match status" value="1"/>
</dbReference>
<name>A0A2T8KIH4_9POAL</name>